<sequence>MLQNRWKYGAIEYILQSDPTWKNRKEFDRDENNLKELLIKSEGYWLDLVETLALSFPAINGSSMNYTQYEKAYAKRCSLSPTISVDKIKGYIWMEGLNFYLCMCGMLLAFVAHIWYGRCSFGSSKKSNRLFVGSLYIFIGLVISILCNQLVSAFACRSIDILYDIRFTSIIIVQIVGFIVCLIFAFLLGIKYASLNLQLN</sequence>
<keyword evidence="1" id="KW-0812">Transmembrane</keyword>
<protein>
    <submittedName>
        <fullName evidence="2">Uncharacterized protein</fullName>
    </submittedName>
</protein>
<name>A0A813VKC9_9BILA</name>
<organism evidence="2 3">
    <name type="scientific">Rotaria sordida</name>
    <dbReference type="NCBI Taxonomy" id="392033"/>
    <lineage>
        <taxon>Eukaryota</taxon>
        <taxon>Metazoa</taxon>
        <taxon>Spiralia</taxon>
        <taxon>Gnathifera</taxon>
        <taxon>Rotifera</taxon>
        <taxon>Eurotatoria</taxon>
        <taxon>Bdelloidea</taxon>
        <taxon>Philodinida</taxon>
        <taxon>Philodinidae</taxon>
        <taxon>Rotaria</taxon>
    </lineage>
</organism>
<dbReference type="EMBL" id="CAJNOT010000103">
    <property type="protein sequence ID" value="CAF0839880.1"/>
    <property type="molecule type" value="Genomic_DNA"/>
</dbReference>
<reference evidence="2" key="1">
    <citation type="submission" date="2021-02" db="EMBL/GenBank/DDBJ databases">
        <authorList>
            <person name="Nowell W R."/>
        </authorList>
    </citation>
    <scope>NUCLEOTIDE SEQUENCE</scope>
</reference>
<feature type="transmembrane region" description="Helical" evidence="1">
    <location>
        <begin position="167"/>
        <end position="190"/>
    </location>
</feature>
<gene>
    <name evidence="2" type="ORF">ZHD862_LOCUS4323</name>
</gene>
<keyword evidence="1" id="KW-1133">Transmembrane helix</keyword>
<proteinExistence type="predicted"/>
<feature type="transmembrane region" description="Helical" evidence="1">
    <location>
        <begin position="97"/>
        <end position="116"/>
    </location>
</feature>
<accession>A0A813VKC9</accession>
<dbReference type="Proteomes" id="UP000663864">
    <property type="component" value="Unassembled WGS sequence"/>
</dbReference>
<feature type="transmembrane region" description="Helical" evidence="1">
    <location>
        <begin position="136"/>
        <end position="155"/>
    </location>
</feature>
<comment type="caution">
    <text evidence="2">The sequence shown here is derived from an EMBL/GenBank/DDBJ whole genome shotgun (WGS) entry which is preliminary data.</text>
</comment>
<dbReference type="AlphaFoldDB" id="A0A813VKC9"/>
<evidence type="ECO:0000313" key="2">
    <source>
        <dbReference type="EMBL" id="CAF0839880.1"/>
    </source>
</evidence>
<evidence type="ECO:0000313" key="3">
    <source>
        <dbReference type="Proteomes" id="UP000663864"/>
    </source>
</evidence>
<evidence type="ECO:0000256" key="1">
    <source>
        <dbReference type="SAM" id="Phobius"/>
    </source>
</evidence>
<keyword evidence="1" id="KW-0472">Membrane</keyword>